<dbReference type="OrthoDB" id="2154188at2759"/>
<dbReference type="GO" id="GO:0005794">
    <property type="term" value="C:Golgi apparatus"/>
    <property type="evidence" value="ECO:0007669"/>
    <property type="project" value="TreeGrafter"/>
</dbReference>
<dbReference type="RefSeq" id="XP_005822913.1">
    <property type="nucleotide sequence ID" value="XM_005822856.1"/>
</dbReference>
<evidence type="ECO:0000313" key="2">
    <source>
        <dbReference type="EMBL" id="EKX35933.1"/>
    </source>
</evidence>
<dbReference type="InterPro" id="IPR029063">
    <property type="entry name" value="SAM-dependent_MTases_sf"/>
</dbReference>
<reference evidence="2 4" key="1">
    <citation type="journal article" date="2012" name="Nature">
        <title>Algal genomes reveal evolutionary mosaicism and the fate of nucleomorphs.</title>
        <authorList>
            <consortium name="DOE Joint Genome Institute"/>
            <person name="Curtis B.A."/>
            <person name="Tanifuji G."/>
            <person name="Burki F."/>
            <person name="Gruber A."/>
            <person name="Irimia M."/>
            <person name="Maruyama S."/>
            <person name="Arias M.C."/>
            <person name="Ball S.G."/>
            <person name="Gile G.H."/>
            <person name="Hirakawa Y."/>
            <person name="Hopkins J.F."/>
            <person name="Kuo A."/>
            <person name="Rensing S.A."/>
            <person name="Schmutz J."/>
            <person name="Symeonidi A."/>
            <person name="Elias M."/>
            <person name="Eveleigh R.J."/>
            <person name="Herman E.K."/>
            <person name="Klute M.J."/>
            <person name="Nakayama T."/>
            <person name="Obornik M."/>
            <person name="Reyes-Prieto A."/>
            <person name="Armbrust E.V."/>
            <person name="Aves S.J."/>
            <person name="Beiko R.G."/>
            <person name="Coutinho P."/>
            <person name="Dacks J.B."/>
            <person name="Durnford D.G."/>
            <person name="Fast N.M."/>
            <person name="Green B.R."/>
            <person name="Grisdale C.J."/>
            <person name="Hempel F."/>
            <person name="Henrissat B."/>
            <person name="Hoppner M.P."/>
            <person name="Ishida K."/>
            <person name="Kim E."/>
            <person name="Koreny L."/>
            <person name="Kroth P.G."/>
            <person name="Liu Y."/>
            <person name="Malik S.B."/>
            <person name="Maier U.G."/>
            <person name="McRose D."/>
            <person name="Mock T."/>
            <person name="Neilson J.A."/>
            <person name="Onodera N.T."/>
            <person name="Poole A.M."/>
            <person name="Pritham E.J."/>
            <person name="Richards T.A."/>
            <person name="Rocap G."/>
            <person name="Roy S.W."/>
            <person name="Sarai C."/>
            <person name="Schaack S."/>
            <person name="Shirato S."/>
            <person name="Slamovits C.H."/>
            <person name="Spencer D.F."/>
            <person name="Suzuki S."/>
            <person name="Worden A.Z."/>
            <person name="Zauner S."/>
            <person name="Barry K."/>
            <person name="Bell C."/>
            <person name="Bharti A.K."/>
            <person name="Crow J.A."/>
            <person name="Grimwood J."/>
            <person name="Kramer R."/>
            <person name="Lindquist E."/>
            <person name="Lucas S."/>
            <person name="Salamov A."/>
            <person name="McFadden G.I."/>
            <person name="Lane C.E."/>
            <person name="Keeling P.J."/>
            <person name="Gray M.W."/>
            <person name="Grigoriev I.V."/>
            <person name="Archibald J.M."/>
        </authorList>
    </citation>
    <scope>NUCLEOTIDE SEQUENCE</scope>
    <source>
        <strain evidence="2 4">CCMP2712</strain>
    </source>
</reference>
<dbReference type="PANTHER" id="PTHR34009:SF3">
    <property type="entry name" value="METHYLTRANSFERASE FKBM DOMAIN-CONTAINING PROTEIN"/>
    <property type="match status" value="1"/>
</dbReference>
<accession>L1II55</accession>
<feature type="non-terminal residue" evidence="2">
    <location>
        <position position="1"/>
    </location>
</feature>
<keyword evidence="4" id="KW-1185">Reference proteome</keyword>
<dbReference type="EnsemblProtists" id="EKX35933">
    <property type="protein sequence ID" value="EKX35933"/>
    <property type="gene ID" value="GUITHDRAFT_52329"/>
</dbReference>
<sequence length="100" mass="11586">FAWSHFFRNSSSGTFLELGALDGSTYSNSFYFERAMGWRGILIEADPDNFRQLVKNRPDQVLVHAAICKEEREVHYMTSGGPAVRGIYEFMAPSFLRYWH</sequence>
<feature type="non-terminal residue" evidence="2">
    <location>
        <position position="100"/>
    </location>
</feature>
<evidence type="ECO:0000259" key="1">
    <source>
        <dbReference type="Pfam" id="PF05050"/>
    </source>
</evidence>
<gene>
    <name evidence="2" type="ORF">GUITHDRAFT_52329</name>
</gene>
<dbReference type="EMBL" id="JH993082">
    <property type="protein sequence ID" value="EKX35933.1"/>
    <property type="molecule type" value="Genomic_DNA"/>
</dbReference>
<dbReference type="AlphaFoldDB" id="L1II55"/>
<dbReference type="KEGG" id="gtt:GUITHDRAFT_52329"/>
<dbReference type="GO" id="GO:0031902">
    <property type="term" value="C:late endosome membrane"/>
    <property type="evidence" value="ECO:0007669"/>
    <property type="project" value="TreeGrafter"/>
</dbReference>
<dbReference type="eggNOG" id="ENOG502S9U3">
    <property type="taxonomic scope" value="Eukaryota"/>
</dbReference>
<dbReference type="Gene3D" id="3.40.50.150">
    <property type="entry name" value="Vaccinia Virus protein VP39"/>
    <property type="match status" value="1"/>
</dbReference>
<dbReference type="Proteomes" id="UP000011087">
    <property type="component" value="Unassembled WGS sequence"/>
</dbReference>
<dbReference type="GO" id="GO:0005789">
    <property type="term" value="C:endoplasmic reticulum membrane"/>
    <property type="evidence" value="ECO:0007669"/>
    <property type="project" value="TreeGrafter"/>
</dbReference>
<proteinExistence type="predicted"/>
<reference evidence="4" key="2">
    <citation type="submission" date="2012-11" db="EMBL/GenBank/DDBJ databases">
        <authorList>
            <person name="Kuo A."/>
            <person name="Curtis B.A."/>
            <person name="Tanifuji G."/>
            <person name="Burki F."/>
            <person name="Gruber A."/>
            <person name="Irimia M."/>
            <person name="Maruyama S."/>
            <person name="Arias M.C."/>
            <person name="Ball S.G."/>
            <person name="Gile G.H."/>
            <person name="Hirakawa Y."/>
            <person name="Hopkins J.F."/>
            <person name="Rensing S.A."/>
            <person name="Schmutz J."/>
            <person name="Symeonidi A."/>
            <person name="Elias M."/>
            <person name="Eveleigh R.J."/>
            <person name="Herman E.K."/>
            <person name="Klute M.J."/>
            <person name="Nakayama T."/>
            <person name="Obornik M."/>
            <person name="Reyes-Prieto A."/>
            <person name="Armbrust E.V."/>
            <person name="Aves S.J."/>
            <person name="Beiko R.G."/>
            <person name="Coutinho P."/>
            <person name="Dacks J.B."/>
            <person name="Durnford D.G."/>
            <person name="Fast N.M."/>
            <person name="Green B.R."/>
            <person name="Grisdale C."/>
            <person name="Hempe F."/>
            <person name="Henrissat B."/>
            <person name="Hoppner M.P."/>
            <person name="Ishida K.-I."/>
            <person name="Kim E."/>
            <person name="Koreny L."/>
            <person name="Kroth P.G."/>
            <person name="Liu Y."/>
            <person name="Malik S.-B."/>
            <person name="Maier U.G."/>
            <person name="McRose D."/>
            <person name="Mock T."/>
            <person name="Neilson J.A."/>
            <person name="Onodera N.T."/>
            <person name="Poole A.M."/>
            <person name="Pritham E.J."/>
            <person name="Richards T.A."/>
            <person name="Rocap G."/>
            <person name="Roy S.W."/>
            <person name="Sarai C."/>
            <person name="Schaack S."/>
            <person name="Shirato S."/>
            <person name="Slamovits C.H."/>
            <person name="Spencer D.F."/>
            <person name="Suzuki S."/>
            <person name="Worden A.Z."/>
            <person name="Zauner S."/>
            <person name="Barry K."/>
            <person name="Bell C."/>
            <person name="Bharti A.K."/>
            <person name="Crow J.A."/>
            <person name="Grimwood J."/>
            <person name="Kramer R."/>
            <person name="Lindquist E."/>
            <person name="Lucas S."/>
            <person name="Salamov A."/>
            <person name="McFadden G.I."/>
            <person name="Lane C.E."/>
            <person name="Keeling P.J."/>
            <person name="Gray M.W."/>
            <person name="Grigoriev I.V."/>
            <person name="Archibald J.M."/>
        </authorList>
    </citation>
    <scope>NUCLEOTIDE SEQUENCE</scope>
    <source>
        <strain evidence="4">CCMP2712</strain>
    </source>
</reference>
<dbReference type="SUPFAM" id="SSF53335">
    <property type="entry name" value="S-adenosyl-L-methionine-dependent methyltransferases"/>
    <property type="match status" value="1"/>
</dbReference>
<dbReference type="InterPro" id="IPR053202">
    <property type="entry name" value="EGF_Rcpt_Signaling_Reg"/>
</dbReference>
<reference evidence="3" key="3">
    <citation type="submission" date="2015-06" db="UniProtKB">
        <authorList>
            <consortium name="EnsemblProtists"/>
        </authorList>
    </citation>
    <scope>IDENTIFICATION</scope>
</reference>
<dbReference type="Pfam" id="PF05050">
    <property type="entry name" value="Methyltransf_21"/>
    <property type="match status" value="1"/>
</dbReference>
<evidence type="ECO:0000313" key="4">
    <source>
        <dbReference type="Proteomes" id="UP000011087"/>
    </source>
</evidence>
<protein>
    <recommendedName>
        <fullName evidence="1">Methyltransferase FkbM domain-containing protein</fullName>
    </recommendedName>
</protein>
<dbReference type="InterPro" id="IPR006342">
    <property type="entry name" value="FkbM_mtfrase"/>
</dbReference>
<evidence type="ECO:0000313" key="3">
    <source>
        <dbReference type="EnsemblProtists" id="EKX35933"/>
    </source>
</evidence>
<organism evidence="2">
    <name type="scientific">Guillardia theta (strain CCMP2712)</name>
    <name type="common">Cryptophyte</name>
    <dbReference type="NCBI Taxonomy" id="905079"/>
    <lineage>
        <taxon>Eukaryota</taxon>
        <taxon>Cryptophyceae</taxon>
        <taxon>Pyrenomonadales</taxon>
        <taxon>Geminigeraceae</taxon>
        <taxon>Guillardia</taxon>
    </lineage>
</organism>
<dbReference type="PaxDb" id="55529-EKX35933"/>
<name>L1II55_GUITC</name>
<dbReference type="GeneID" id="17292667"/>
<dbReference type="PANTHER" id="PTHR34009">
    <property type="entry name" value="PROTEIN STAR"/>
    <property type="match status" value="1"/>
</dbReference>
<dbReference type="GO" id="GO:0006888">
    <property type="term" value="P:endoplasmic reticulum to Golgi vesicle-mediated transport"/>
    <property type="evidence" value="ECO:0007669"/>
    <property type="project" value="TreeGrafter"/>
</dbReference>
<dbReference type="GO" id="GO:0005886">
    <property type="term" value="C:plasma membrane"/>
    <property type="evidence" value="ECO:0007669"/>
    <property type="project" value="TreeGrafter"/>
</dbReference>
<dbReference type="HOGENOM" id="CLU_2313571_0_0_1"/>
<dbReference type="GO" id="GO:0016197">
    <property type="term" value="P:endosomal transport"/>
    <property type="evidence" value="ECO:0007669"/>
    <property type="project" value="TreeGrafter"/>
</dbReference>
<feature type="domain" description="Methyltransferase FkbM" evidence="1">
    <location>
        <begin position="18"/>
        <end position="76"/>
    </location>
</feature>